<dbReference type="Gene3D" id="1.10.720.160">
    <property type="match status" value="1"/>
</dbReference>
<dbReference type="GO" id="GO:0016301">
    <property type="term" value="F:kinase activity"/>
    <property type="evidence" value="ECO:0007669"/>
    <property type="project" value="UniProtKB-KW"/>
</dbReference>
<dbReference type="RefSeq" id="WP_117159958.1">
    <property type="nucleotide sequence ID" value="NZ_QVID01000002.1"/>
</dbReference>
<dbReference type="Gene3D" id="3.30.420.40">
    <property type="match status" value="2"/>
</dbReference>
<keyword evidence="1" id="KW-0418">Kinase</keyword>
<dbReference type="InterPro" id="IPR043129">
    <property type="entry name" value="ATPase_NBD"/>
</dbReference>
<evidence type="ECO:0000313" key="2">
    <source>
        <dbReference type="Proteomes" id="UP000261082"/>
    </source>
</evidence>
<dbReference type="Proteomes" id="UP000261082">
    <property type="component" value="Unassembled WGS sequence"/>
</dbReference>
<sequence>MVLIADGGSTKCDWILLNKDDDVIQKTRTLGLNPTVVSQEEITKRIQGNETLLDIFDTVKTVDFYGAGCGTETPRKLLQEVLERLFPTAKITLYEDIAAAVYATTTEPGVVSILGTGSNCCYFDGATIHSGVPSLGYSVMDDASGNYFGKQLLRDYFYKKMPPKVASEFEEKYDLNPDTIKVNLYKKSNPNAYLASFAEFFFLCKRDDHYFNQLIKTGIALFIENQVLIYKEAKQVPIHFVGSIAHFSKEVISECLEEYNLQPGNFIKRPIDGLITYYKTKEL</sequence>
<dbReference type="OrthoDB" id="871343at2"/>
<keyword evidence="1" id="KW-0808">Transferase</keyword>
<keyword evidence="2" id="KW-1185">Reference proteome</keyword>
<dbReference type="SUPFAM" id="SSF53067">
    <property type="entry name" value="Actin-like ATPase domain"/>
    <property type="match status" value="2"/>
</dbReference>
<accession>A0A3E1Q796</accession>
<dbReference type="AlphaFoldDB" id="A0A3E1Q796"/>
<protein>
    <submittedName>
        <fullName evidence="1">N-acetylglucosamine kinase</fullName>
    </submittedName>
</protein>
<reference evidence="1 2" key="1">
    <citation type="journal article" date="2007" name="Int. J. Syst. Evol. Microbiol.">
        <title>Marixanthomonas ophiurae gen. nov., sp. nov., a marine bacterium of the family Flavobacteriaceae isolated from a deep-sea brittle star.</title>
        <authorList>
            <person name="Romanenko L.A."/>
            <person name="Uchino M."/>
            <person name="Frolova G.M."/>
            <person name="Mikhailov V.V."/>
        </authorList>
    </citation>
    <scope>NUCLEOTIDE SEQUENCE [LARGE SCALE GENOMIC DNA]</scope>
    <source>
        <strain evidence="1 2">KMM 3046</strain>
    </source>
</reference>
<comment type="caution">
    <text evidence="1">The sequence shown here is derived from an EMBL/GenBank/DDBJ whole genome shotgun (WGS) entry which is preliminary data.</text>
</comment>
<proteinExistence type="predicted"/>
<evidence type="ECO:0000313" key="1">
    <source>
        <dbReference type="EMBL" id="RFN58009.1"/>
    </source>
</evidence>
<dbReference type="EMBL" id="QVID01000002">
    <property type="protein sequence ID" value="RFN58009.1"/>
    <property type="molecule type" value="Genomic_DNA"/>
</dbReference>
<organism evidence="1 2">
    <name type="scientific">Marixanthomonas ophiurae</name>
    <dbReference type="NCBI Taxonomy" id="387659"/>
    <lineage>
        <taxon>Bacteria</taxon>
        <taxon>Pseudomonadati</taxon>
        <taxon>Bacteroidota</taxon>
        <taxon>Flavobacteriia</taxon>
        <taxon>Flavobacteriales</taxon>
        <taxon>Flavobacteriaceae</taxon>
        <taxon>Marixanthomonas</taxon>
    </lineage>
</organism>
<gene>
    <name evidence="1" type="ORF">DZ858_12265</name>
</gene>
<name>A0A3E1Q796_9FLAO</name>
<dbReference type="CDD" id="cd24079">
    <property type="entry name" value="ASKHA_NBD_PG1100-like"/>
    <property type="match status" value="1"/>
</dbReference>